<dbReference type="EMBL" id="VSSQ01031781">
    <property type="protein sequence ID" value="MPM82815.1"/>
    <property type="molecule type" value="Genomic_DNA"/>
</dbReference>
<reference evidence="1" key="1">
    <citation type="submission" date="2019-08" db="EMBL/GenBank/DDBJ databases">
        <authorList>
            <person name="Kucharzyk K."/>
            <person name="Murdoch R.W."/>
            <person name="Higgins S."/>
            <person name="Loffler F."/>
        </authorList>
    </citation>
    <scope>NUCLEOTIDE SEQUENCE</scope>
</reference>
<evidence type="ECO:0000313" key="1">
    <source>
        <dbReference type="EMBL" id="MPM82815.1"/>
    </source>
</evidence>
<dbReference type="AlphaFoldDB" id="A0A645D120"/>
<sequence length="48" mass="5917">MPEETNTTFDNEFLTANKLYEFYNYKIWNKRFAEVMPLKDAIKFYLEV</sequence>
<name>A0A645D120_9ZZZZ</name>
<comment type="caution">
    <text evidence="1">The sequence shown here is derived from an EMBL/GenBank/DDBJ whole genome shotgun (WGS) entry which is preliminary data.</text>
</comment>
<protein>
    <submittedName>
        <fullName evidence="1">Uncharacterized protein</fullName>
    </submittedName>
</protein>
<organism evidence="1">
    <name type="scientific">bioreactor metagenome</name>
    <dbReference type="NCBI Taxonomy" id="1076179"/>
    <lineage>
        <taxon>unclassified sequences</taxon>
        <taxon>metagenomes</taxon>
        <taxon>ecological metagenomes</taxon>
    </lineage>
</organism>
<proteinExistence type="predicted"/>
<accession>A0A645D120</accession>
<gene>
    <name evidence="1" type="ORF">SDC9_129877</name>
</gene>